<organism evidence="2 3">
    <name type="scientific">Hymenobacter jeollabukensis</name>
    <dbReference type="NCBI Taxonomy" id="2025313"/>
    <lineage>
        <taxon>Bacteria</taxon>
        <taxon>Pseudomonadati</taxon>
        <taxon>Bacteroidota</taxon>
        <taxon>Cytophagia</taxon>
        <taxon>Cytophagales</taxon>
        <taxon>Hymenobacteraceae</taxon>
        <taxon>Hymenobacter</taxon>
    </lineage>
</organism>
<dbReference type="SMART" id="SM00642">
    <property type="entry name" value="Aamy"/>
    <property type="match status" value="1"/>
</dbReference>
<dbReference type="Gene3D" id="2.60.40.1180">
    <property type="entry name" value="Golgi alpha-mannosidase II"/>
    <property type="match status" value="1"/>
</dbReference>
<reference evidence="2 3" key="1">
    <citation type="submission" date="2019-05" db="EMBL/GenBank/DDBJ databases">
        <title>Hymenobacter edaphi sp. nov., isolated from abandoned arsenic-contaminated farmland soil.</title>
        <authorList>
            <person name="Nie L."/>
        </authorList>
    </citation>
    <scope>NUCLEOTIDE SEQUENCE [LARGE SCALE GENOMIC DNA]</scope>
    <source>
        <strain evidence="2 3">1-3-3-8</strain>
    </source>
</reference>
<dbReference type="InterPro" id="IPR013783">
    <property type="entry name" value="Ig-like_fold"/>
</dbReference>
<dbReference type="EMBL" id="VAJM01000019">
    <property type="protein sequence ID" value="TLM88396.1"/>
    <property type="molecule type" value="Genomic_DNA"/>
</dbReference>
<dbReference type="Pfam" id="PF00128">
    <property type="entry name" value="Alpha-amylase"/>
    <property type="match status" value="1"/>
</dbReference>
<feature type="domain" description="Glycosyl hydrolase family 13 catalytic" evidence="1">
    <location>
        <begin position="54"/>
        <end position="495"/>
    </location>
</feature>
<proteinExistence type="predicted"/>
<evidence type="ECO:0000259" key="1">
    <source>
        <dbReference type="SMART" id="SM00642"/>
    </source>
</evidence>
<keyword evidence="3" id="KW-1185">Reference proteome</keyword>
<dbReference type="Proteomes" id="UP000305517">
    <property type="component" value="Unassembled WGS sequence"/>
</dbReference>
<dbReference type="InterPro" id="IPR017853">
    <property type="entry name" value="GH"/>
</dbReference>
<sequence length="1234" mass="131021">MAADPGVGFSAPISTSHPLRMLDAYSRRGRRWPLLLALLLLLVQPLWAQQTHKKVVLQAFWWDYWNSNYPAGWANYLTDLAPRLKSLGIDAVWIPPTVKNKNATSDVGYSPFDHYDLGDKYQKGATGTRVGTKDELLRLVAVLHANGIEVIQDVVLNHADGAGTSTGAGGQDPDSYAMSSNNGYKTFRYACYGTPLPEAGETSAEYLLRQGRWTKNYPNFHAHAGHNTTSGDMAAPYFGPDFCYGDDGGSDGYGPSTTSSYNPPQSAGYSRDQARSWLVWLKKQTGVDGFRWDAVKHFSYAAQQDWSYNLKYLAGWANGGNAMFNVGEFVGGGGDLDTYVGSVTGQNNGSEFLMGTFDFGLRDGLYSMVSGNGSFNIGNLPGYQQGQRVAQYGSGTSAVYVHRTAPFVNNHDTFRPQLDASGNYTGWNAGSELAPHIDPFDPRLSAAYAAAFAVDGNPQVFFEDLFNIGGTGKRFSHLPTSATDLPLRDDLVNLIWCHQNLHFKDGAYKVRAQQADHLVIERGAKALIGINDNWDTWQETYVDSDFAPGTRLIDYSGANGSYVYVVPQDQRVRINTPPCNGSAAFGRRGYSVWAPEGQGSSNVLPARAAATTQEWELADDLGDQNCQSLGQGGRLPDNSTNQRVVGKIYAQSGQTVTYELYPELSGTGRDLTFGLYDRQGNRLQAATGVGTITGTYTPSSTGWLALKLRNTSSTYTGQRCYVKVTYTAPSAPSALSAPAANTVAIWTGNDNSSDASSCRNWEGGLQPSATTDVLVPAGSSYMPALGSGTLQARSLTVESGATLTLAAGSTLRLAGNLSNNGTLVSNGTVALAGASTQTLGGSGALSFANLTIDNAADVQLLAPVSVTGTLALSNGHLLLGDQNLTLASTATISGADASRYVVTKNRAASGGALVRPAPAGTTLLYPVGTSASYTPLTVLNTGTTAPTVPVRVFGGVLQNGTSGAPHAQASAFVDRTWDISPSTALTAALTFQWNATDENVGFDRSRAAVMHYNGNGSWGSYSTTAVGSSGPYTVTASGVSSFSPFSIGTGGVVLPVTLLDFVAQRRGPATVQLRWATAQEQDNAGFEVEKSMDGRQYRRIGQVAGHGTSTQRQAYLFVDDAATAAAYYRLRQTDTDGKTTYSAPQYVAAGPGSELTIYPNPTTGDVRLDGLPATAQLQLALRTAPGRVVLSTPLLTAAEASAKLSAALRRAAPGLYVLTVEVNGQPQHLKVVKQ</sequence>
<comment type="caution">
    <text evidence="2">The sequence shown here is derived from an EMBL/GenBank/DDBJ whole genome shotgun (WGS) entry which is preliminary data.</text>
</comment>
<dbReference type="Gene3D" id="2.60.40.10">
    <property type="entry name" value="Immunoglobulins"/>
    <property type="match status" value="1"/>
</dbReference>
<evidence type="ECO:0000313" key="2">
    <source>
        <dbReference type="EMBL" id="TLM88396.1"/>
    </source>
</evidence>
<name>A0A5R8WIH6_9BACT</name>
<protein>
    <submittedName>
        <fullName evidence="2">T9SS type A sorting domain-containing protein</fullName>
    </submittedName>
</protein>
<dbReference type="InterPro" id="IPR026444">
    <property type="entry name" value="Secre_tail"/>
</dbReference>
<dbReference type="Gene3D" id="3.20.20.80">
    <property type="entry name" value="Glycosidases"/>
    <property type="match status" value="1"/>
</dbReference>
<evidence type="ECO:0000313" key="3">
    <source>
        <dbReference type="Proteomes" id="UP000305517"/>
    </source>
</evidence>
<dbReference type="GO" id="GO:0005975">
    <property type="term" value="P:carbohydrate metabolic process"/>
    <property type="evidence" value="ECO:0007669"/>
    <property type="project" value="InterPro"/>
</dbReference>
<accession>A0A5R8WIH6</accession>
<dbReference type="InterPro" id="IPR006047">
    <property type="entry name" value="GH13_cat_dom"/>
</dbReference>
<dbReference type="AlphaFoldDB" id="A0A5R8WIH6"/>
<dbReference type="SUPFAM" id="SSF51445">
    <property type="entry name" value="(Trans)glycosidases"/>
    <property type="match status" value="1"/>
</dbReference>
<dbReference type="PANTHER" id="PTHR43447">
    <property type="entry name" value="ALPHA-AMYLASE"/>
    <property type="match status" value="1"/>
</dbReference>
<dbReference type="InterPro" id="IPR013780">
    <property type="entry name" value="Glyco_hydro_b"/>
</dbReference>
<dbReference type="OrthoDB" id="9806009at2"/>
<dbReference type="NCBIfam" id="TIGR04183">
    <property type="entry name" value="Por_Secre_tail"/>
    <property type="match status" value="1"/>
</dbReference>
<gene>
    <name evidence="2" type="ORF">FDY95_24775</name>
</gene>